<dbReference type="CDD" id="cd01399">
    <property type="entry name" value="GlcN6P_deaminase"/>
    <property type="match status" value="1"/>
</dbReference>
<keyword evidence="4" id="KW-1185">Reference proteome</keyword>
<dbReference type="GO" id="GO:0005737">
    <property type="term" value="C:cytoplasm"/>
    <property type="evidence" value="ECO:0007669"/>
    <property type="project" value="TreeGrafter"/>
</dbReference>
<dbReference type="GO" id="GO:0006043">
    <property type="term" value="P:glucosamine catabolic process"/>
    <property type="evidence" value="ECO:0007669"/>
    <property type="project" value="TreeGrafter"/>
</dbReference>
<dbReference type="InterPro" id="IPR037171">
    <property type="entry name" value="NagB/RpiA_transferase-like"/>
</dbReference>
<dbReference type="GO" id="GO:0004342">
    <property type="term" value="F:glucosamine-6-phosphate deaminase activity"/>
    <property type="evidence" value="ECO:0007669"/>
    <property type="project" value="InterPro"/>
</dbReference>
<evidence type="ECO:0000259" key="2">
    <source>
        <dbReference type="Pfam" id="PF01182"/>
    </source>
</evidence>
<dbReference type="InterPro" id="IPR006148">
    <property type="entry name" value="Glc/Gal-6P_isomerase"/>
</dbReference>
<dbReference type="PANTHER" id="PTHR11280">
    <property type="entry name" value="GLUCOSAMINE-6-PHOSPHATE ISOMERASE"/>
    <property type="match status" value="1"/>
</dbReference>
<sequence length="236" mass="25048">MEVLGDAEVLAERAADLIGDALREKPNLSVLVATGHTPMATYAELALRGLDASRLTAVQLDEYLGVGEDDPRSLWGWMRRSFVEPLGVKQVVRLGDAPDPDEACRRYESEVAALSGIDLAVLGLGPNGHLGFNEPLCGPGARTRVVTLTPASLASNAAYWGDLPVPSRALTAGMDVILSARRIILLVSGSHKRDILARALREPPTPEVPASWLQGANTTVLADRAAWGGAQGRAFP</sequence>
<dbReference type="EMBL" id="BFAG01000022">
    <property type="protein sequence ID" value="GBF08087.1"/>
    <property type="molecule type" value="Genomic_DNA"/>
</dbReference>
<accession>A0A2I9DXW0</accession>
<dbReference type="AlphaFoldDB" id="A0A2I9DXW0"/>
<dbReference type="GO" id="GO:0016853">
    <property type="term" value="F:isomerase activity"/>
    <property type="evidence" value="ECO:0007669"/>
    <property type="project" value="UniProtKB-KW"/>
</dbReference>
<proteinExistence type="predicted"/>
<protein>
    <submittedName>
        <fullName evidence="3">Glucosamine/galactosamine-6-phosphate isomerase</fullName>
    </submittedName>
</protein>
<dbReference type="PANTHER" id="PTHR11280:SF5">
    <property type="entry name" value="GLUCOSAMINE-6-PHOSPHATE ISOMERASE"/>
    <property type="match status" value="1"/>
</dbReference>
<keyword evidence="3" id="KW-0413">Isomerase</keyword>
<evidence type="ECO:0000313" key="4">
    <source>
        <dbReference type="Proteomes" id="UP000236569"/>
    </source>
</evidence>
<keyword evidence="1" id="KW-0378">Hydrolase</keyword>
<dbReference type="GO" id="GO:0019262">
    <property type="term" value="P:N-acetylneuraminate catabolic process"/>
    <property type="evidence" value="ECO:0007669"/>
    <property type="project" value="TreeGrafter"/>
</dbReference>
<evidence type="ECO:0000313" key="3">
    <source>
        <dbReference type="EMBL" id="GBF08087.1"/>
    </source>
</evidence>
<dbReference type="Gene3D" id="3.40.50.1360">
    <property type="match status" value="1"/>
</dbReference>
<evidence type="ECO:0000256" key="1">
    <source>
        <dbReference type="ARBA" id="ARBA00022801"/>
    </source>
</evidence>
<reference evidence="4" key="1">
    <citation type="submission" date="2018-01" db="EMBL/GenBank/DDBJ databases">
        <title>Draft Genome Sequence of the Radioresistant Bacterium Deinococcus aerius TR0125, Isolated from the Higher Atmosphere above Japan.</title>
        <authorList>
            <person name="Satoh K."/>
            <person name="Arai H."/>
            <person name="Sanzen T."/>
            <person name="Kawaguchi Y."/>
            <person name="Hayashi H."/>
            <person name="Yokobori S."/>
            <person name="Yamagishi A."/>
            <person name="Oono Y."/>
            <person name="Narumi I."/>
        </authorList>
    </citation>
    <scope>NUCLEOTIDE SEQUENCE [LARGE SCALE GENOMIC DNA]</scope>
    <source>
        <strain evidence="4">TR0125</strain>
    </source>
</reference>
<dbReference type="GO" id="GO:0005975">
    <property type="term" value="P:carbohydrate metabolic process"/>
    <property type="evidence" value="ECO:0007669"/>
    <property type="project" value="InterPro"/>
</dbReference>
<dbReference type="Proteomes" id="UP000236569">
    <property type="component" value="Unassembled WGS sequence"/>
</dbReference>
<dbReference type="GO" id="GO:0006046">
    <property type="term" value="P:N-acetylglucosamine catabolic process"/>
    <property type="evidence" value="ECO:0007669"/>
    <property type="project" value="TreeGrafter"/>
</dbReference>
<organism evidence="3 4">
    <name type="scientific">Deinococcus aerius</name>
    <dbReference type="NCBI Taxonomy" id="200253"/>
    <lineage>
        <taxon>Bacteria</taxon>
        <taxon>Thermotogati</taxon>
        <taxon>Deinococcota</taxon>
        <taxon>Deinococci</taxon>
        <taxon>Deinococcales</taxon>
        <taxon>Deinococcaceae</taxon>
        <taxon>Deinococcus</taxon>
    </lineage>
</organism>
<dbReference type="InterPro" id="IPR004547">
    <property type="entry name" value="Glucosamine6P_isomerase"/>
</dbReference>
<name>A0A2I9DXW0_9DEIO</name>
<dbReference type="Pfam" id="PF01182">
    <property type="entry name" value="Glucosamine_iso"/>
    <property type="match status" value="1"/>
</dbReference>
<gene>
    <name evidence="3" type="ORF">DAERI_220030</name>
</gene>
<dbReference type="GO" id="GO:0042802">
    <property type="term" value="F:identical protein binding"/>
    <property type="evidence" value="ECO:0007669"/>
    <property type="project" value="TreeGrafter"/>
</dbReference>
<feature type="domain" description="Glucosamine/galactosamine-6-phosphate isomerase" evidence="2">
    <location>
        <begin position="8"/>
        <end position="218"/>
    </location>
</feature>
<comment type="caution">
    <text evidence="3">The sequence shown here is derived from an EMBL/GenBank/DDBJ whole genome shotgun (WGS) entry which is preliminary data.</text>
</comment>
<dbReference type="SUPFAM" id="SSF100950">
    <property type="entry name" value="NagB/RpiA/CoA transferase-like"/>
    <property type="match status" value="1"/>
</dbReference>